<dbReference type="EMBL" id="LR796499">
    <property type="protein sequence ID" value="CAB4148424.1"/>
    <property type="molecule type" value="Genomic_DNA"/>
</dbReference>
<evidence type="ECO:0000313" key="1">
    <source>
        <dbReference type="EMBL" id="CAB4148424.1"/>
    </source>
</evidence>
<reference evidence="1" key="1">
    <citation type="submission" date="2020-04" db="EMBL/GenBank/DDBJ databases">
        <authorList>
            <person name="Chiriac C."/>
            <person name="Salcher M."/>
            <person name="Ghai R."/>
            <person name="Kavagutti S V."/>
        </authorList>
    </citation>
    <scope>NUCLEOTIDE SEQUENCE</scope>
</reference>
<sequence>MESPLKPKGHTMDKLSNEFPMPADYNEKLAKDQLLALLLALETPLKSFADILDADLLLPPEHMVEAIEGEIPNLLNLISMLERVRYNHFFLGSKYLTQTIRHLKP</sequence>
<organism evidence="1">
    <name type="scientific">uncultured Caudovirales phage</name>
    <dbReference type="NCBI Taxonomy" id="2100421"/>
    <lineage>
        <taxon>Viruses</taxon>
        <taxon>Duplodnaviria</taxon>
        <taxon>Heunggongvirae</taxon>
        <taxon>Uroviricota</taxon>
        <taxon>Caudoviricetes</taxon>
        <taxon>Peduoviridae</taxon>
        <taxon>Maltschvirus</taxon>
        <taxon>Maltschvirus maltsch</taxon>
    </lineage>
</organism>
<name>A0A6J5MNT2_9CAUD</name>
<gene>
    <name evidence="1" type="ORF">UFOVP536_2</name>
</gene>
<accession>A0A6J5MNT2</accession>
<protein>
    <submittedName>
        <fullName evidence="1">Uncharacterized protein</fullName>
    </submittedName>
</protein>
<proteinExistence type="predicted"/>